<accession>A0ABU7U2M1</accession>
<dbReference type="Proteomes" id="UP001312908">
    <property type="component" value="Unassembled WGS sequence"/>
</dbReference>
<keyword evidence="3" id="KW-1185">Reference proteome</keyword>
<dbReference type="EMBL" id="JAWJZY010000003">
    <property type="protein sequence ID" value="MEE8659105.1"/>
    <property type="molecule type" value="Genomic_DNA"/>
</dbReference>
<feature type="region of interest" description="Disordered" evidence="1">
    <location>
        <begin position="196"/>
        <end position="215"/>
    </location>
</feature>
<gene>
    <name evidence="2" type="ORF">DOFOFD_08775</name>
</gene>
<sequence>MTEHTPYPGYDVMRKRDGHSWNDATRAVIDARLAIRDRPEFFSPEAWDTLNAICERIIPQPPTRPRIPLAAYIDRDLVRGTRPGFRNIDLPPREVAWPMGLQAIEDEADCLHHRKFPLLLTDQQDALLKAVENGDVKAPRWAEIPAKLFFSAHLMSEIIAAYYAHPVAWSEIGYGGPASPRGYVRMHANERDPWEAASAEEGHIGKARKINQNVR</sequence>
<evidence type="ECO:0000313" key="2">
    <source>
        <dbReference type="EMBL" id="MEE8659105.1"/>
    </source>
</evidence>
<reference evidence="2 3" key="1">
    <citation type="submission" date="2023-10" db="EMBL/GenBank/DDBJ databases">
        <title>Sorlinia euscelidii gen. nov., sp. nov., an acetic acid bacteria isolated from the gut of Euscelidius variegatus emitter.</title>
        <authorList>
            <person name="Michoud G."/>
            <person name="Marasco R."/>
            <person name="Seferji K."/>
            <person name="Gonella E."/>
            <person name="Garuglieri E."/>
            <person name="Alma A."/>
            <person name="Mapelli F."/>
            <person name="Borin S."/>
            <person name="Daffonchio D."/>
            <person name="Crotti E."/>
        </authorList>
    </citation>
    <scope>NUCLEOTIDE SEQUENCE [LARGE SCALE GENOMIC DNA]</scope>
    <source>
        <strain evidence="2 3">EV16P</strain>
    </source>
</reference>
<dbReference type="Pfam" id="PF13618">
    <property type="entry name" value="Gluconate_2-dh3"/>
    <property type="match status" value="1"/>
</dbReference>
<proteinExistence type="predicted"/>
<organism evidence="2 3">
    <name type="scientific">Sorlinia euscelidii</name>
    <dbReference type="NCBI Taxonomy" id="3081148"/>
    <lineage>
        <taxon>Bacteria</taxon>
        <taxon>Pseudomonadati</taxon>
        <taxon>Pseudomonadota</taxon>
        <taxon>Alphaproteobacteria</taxon>
        <taxon>Acetobacterales</taxon>
        <taxon>Acetobacteraceae</taxon>
        <taxon>Sorlinia</taxon>
    </lineage>
</organism>
<evidence type="ECO:0000256" key="1">
    <source>
        <dbReference type="SAM" id="MobiDB-lite"/>
    </source>
</evidence>
<name>A0ABU7U2M1_9PROT</name>
<dbReference type="InterPro" id="IPR027056">
    <property type="entry name" value="Gluconate_2DH_su3"/>
</dbReference>
<dbReference type="RefSeq" id="WP_394819962.1">
    <property type="nucleotide sequence ID" value="NZ_JAWJZY010000003.1"/>
</dbReference>
<comment type="caution">
    <text evidence="2">The sequence shown here is derived from an EMBL/GenBank/DDBJ whole genome shotgun (WGS) entry which is preliminary data.</text>
</comment>
<protein>
    <submittedName>
        <fullName evidence="2">Gluconate 2-dehydrogenase subunit 3 family protein</fullName>
    </submittedName>
</protein>
<evidence type="ECO:0000313" key="3">
    <source>
        <dbReference type="Proteomes" id="UP001312908"/>
    </source>
</evidence>